<reference evidence="2 3" key="1">
    <citation type="submission" date="2016-07" db="EMBL/GenBank/DDBJ databases">
        <title>Multiple horizontal gene transfer events from other fungi enriched the ability of initially mycotrophic Trichoderma (Ascomycota) to feed on dead plant biomass.</title>
        <authorList>
            <consortium name="DOE Joint Genome Institute"/>
            <person name="Aerts A."/>
            <person name="Atanasova L."/>
            <person name="Chenthamara K."/>
            <person name="Zhang J."/>
            <person name="Grujic M."/>
            <person name="Henrissat B."/>
            <person name="Kuo A."/>
            <person name="Salamov A."/>
            <person name="Lipzen A."/>
            <person name="Labutti K."/>
            <person name="Barry K."/>
            <person name="Miao Y."/>
            <person name="Rahimi M.J."/>
            <person name="Shen Q."/>
            <person name="Grigoriev I.V."/>
            <person name="Kubicek C.P."/>
            <person name="Druzhinina I.S."/>
        </authorList>
    </citation>
    <scope>NUCLEOTIDE SEQUENCE [LARGE SCALE GENOMIC DNA]</scope>
    <source>
        <strain evidence="2 3">CBS 433.97</strain>
    </source>
</reference>
<name>A0A2T3Z044_TRIA4</name>
<gene>
    <name evidence="2" type="ORF">M441DRAFT_49634</name>
</gene>
<feature type="compositionally biased region" description="Low complexity" evidence="1">
    <location>
        <begin position="180"/>
        <end position="192"/>
    </location>
</feature>
<evidence type="ECO:0000313" key="2">
    <source>
        <dbReference type="EMBL" id="PTB38167.1"/>
    </source>
</evidence>
<dbReference type="AlphaFoldDB" id="A0A2T3Z044"/>
<evidence type="ECO:0000256" key="1">
    <source>
        <dbReference type="SAM" id="MobiDB-lite"/>
    </source>
</evidence>
<evidence type="ECO:0000313" key="3">
    <source>
        <dbReference type="Proteomes" id="UP000240493"/>
    </source>
</evidence>
<keyword evidence="3" id="KW-1185">Reference proteome</keyword>
<feature type="region of interest" description="Disordered" evidence="1">
    <location>
        <begin position="170"/>
        <end position="192"/>
    </location>
</feature>
<accession>A0A2T3Z044</accession>
<protein>
    <submittedName>
        <fullName evidence="2">Uncharacterized protein</fullName>
    </submittedName>
</protein>
<sequence>MSAGRRAGPTFHAHCPGRIVRIQLRQRACFGRLDEKNEREEDWRYVSMAGQPYLANKTVKKGHPPALGSELYTTTHGNAADVDESGRERHEQRTVTFPLWNSKLMATLLVHIDSKMPSTWSFFSALPLLQNQRQNSLQEHIFVLCTPYSRLSVRLSLVFTAISQAKAGIQPVHPTAEPGSSHSPSRGISSSQ</sequence>
<proteinExistence type="predicted"/>
<dbReference type="Proteomes" id="UP000240493">
    <property type="component" value="Unassembled WGS sequence"/>
</dbReference>
<organism evidence="2 3">
    <name type="scientific">Trichoderma asperellum (strain ATCC 204424 / CBS 433.97 / NBRC 101777)</name>
    <dbReference type="NCBI Taxonomy" id="1042311"/>
    <lineage>
        <taxon>Eukaryota</taxon>
        <taxon>Fungi</taxon>
        <taxon>Dikarya</taxon>
        <taxon>Ascomycota</taxon>
        <taxon>Pezizomycotina</taxon>
        <taxon>Sordariomycetes</taxon>
        <taxon>Hypocreomycetidae</taxon>
        <taxon>Hypocreales</taxon>
        <taxon>Hypocreaceae</taxon>
        <taxon>Trichoderma</taxon>
    </lineage>
</organism>
<dbReference type="EMBL" id="KZ679266">
    <property type="protein sequence ID" value="PTB38167.1"/>
    <property type="molecule type" value="Genomic_DNA"/>
</dbReference>